<comment type="similarity">
    <text evidence="1">Belongs to the TFB2 family.</text>
</comment>
<dbReference type="GO" id="GO:0003690">
    <property type="term" value="F:double-stranded DNA binding"/>
    <property type="evidence" value="ECO:0007669"/>
    <property type="project" value="TreeGrafter"/>
</dbReference>
<comment type="function">
    <text evidence="1">Component of the general transcription and DNA repair factor IIH (TFIIH) core complex which is involved in general and transcription-coupled nucleotide excision repair (NER) of damaged DNA.</text>
</comment>
<dbReference type="InterPro" id="IPR004598">
    <property type="entry name" value="TFIIH_p52/Tfb2"/>
</dbReference>
<dbReference type="OrthoDB" id="364513at2759"/>
<proteinExistence type="inferred from homology"/>
<feature type="non-terminal residue" evidence="2">
    <location>
        <position position="1"/>
    </location>
</feature>
<dbReference type="EMBL" id="OC881914">
    <property type="protein sequence ID" value="CAD7642502.1"/>
    <property type="molecule type" value="Genomic_DNA"/>
</dbReference>
<reference evidence="2" key="1">
    <citation type="submission" date="2020-11" db="EMBL/GenBank/DDBJ databases">
        <authorList>
            <person name="Tran Van P."/>
        </authorList>
    </citation>
    <scope>NUCLEOTIDE SEQUENCE</scope>
</reference>
<protein>
    <recommendedName>
        <fullName evidence="1">General transcription factor IIH subunit 4</fullName>
    </recommendedName>
</protein>
<keyword evidence="1" id="KW-0804">Transcription</keyword>
<dbReference type="GO" id="GO:0005675">
    <property type="term" value="C:transcription factor TFIIH holo complex"/>
    <property type="evidence" value="ECO:0007669"/>
    <property type="project" value="TreeGrafter"/>
</dbReference>
<keyword evidence="1" id="KW-0805">Transcription regulation</keyword>
<dbReference type="GO" id="GO:0006289">
    <property type="term" value="P:nucleotide-excision repair"/>
    <property type="evidence" value="ECO:0007669"/>
    <property type="project" value="InterPro"/>
</dbReference>
<dbReference type="GO" id="GO:0001671">
    <property type="term" value="F:ATPase activator activity"/>
    <property type="evidence" value="ECO:0007669"/>
    <property type="project" value="InterPro"/>
</dbReference>
<dbReference type="PANTHER" id="PTHR13152">
    <property type="entry name" value="TFIIH, POLYPEPTIDE 4"/>
    <property type="match status" value="1"/>
</dbReference>
<dbReference type="Proteomes" id="UP000759131">
    <property type="component" value="Unassembled WGS sequence"/>
</dbReference>
<dbReference type="Pfam" id="PF03849">
    <property type="entry name" value="Tfb2"/>
    <property type="match status" value="2"/>
</dbReference>
<dbReference type="AlphaFoldDB" id="A0A7R9LIR9"/>
<keyword evidence="3" id="KW-1185">Reference proteome</keyword>
<keyword evidence="1" id="KW-0227">DNA damage</keyword>
<accession>A0A7R9LIR9</accession>
<evidence type="ECO:0000313" key="2">
    <source>
        <dbReference type="EMBL" id="CAD7642502.1"/>
    </source>
</evidence>
<dbReference type="EMBL" id="CAJPIZ010027339">
    <property type="protein sequence ID" value="CAG2119225.1"/>
    <property type="molecule type" value="Genomic_DNA"/>
</dbReference>
<name>A0A7R9LIR9_9ACAR</name>
<dbReference type="GO" id="GO:0000439">
    <property type="term" value="C:transcription factor TFIIH core complex"/>
    <property type="evidence" value="ECO:0007669"/>
    <property type="project" value="InterPro"/>
</dbReference>
<evidence type="ECO:0000256" key="1">
    <source>
        <dbReference type="RuleBase" id="RU364024"/>
    </source>
</evidence>
<organism evidence="2">
    <name type="scientific">Medioppia subpectinata</name>
    <dbReference type="NCBI Taxonomy" id="1979941"/>
    <lineage>
        <taxon>Eukaryota</taxon>
        <taxon>Metazoa</taxon>
        <taxon>Ecdysozoa</taxon>
        <taxon>Arthropoda</taxon>
        <taxon>Chelicerata</taxon>
        <taxon>Arachnida</taxon>
        <taxon>Acari</taxon>
        <taxon>Acariformes</taxon>
        <taxon>Sarcoptiformes</taxon>
        <taxon>Oribatida</taxon>
        <taxon>Brachypylina</taxon>
        <taxon>Oppioidea</taxon>
        <taxon>Oppiidae</taxon>
        <taxon>Medioppia</taxon>
    </lineage>
</organism>
<gene>
    <name evidence="2" type="ORF">OSB1V03_LOCUS19174</name>
</gene>
<feature type="non-terminal residue" evidence="2">
    <location>
        <position position="429"/>
    </location>
</feature>
<keyword evidence="1" id="KW-0234">DNA repair</keyword>
<dbReference type="PANTHER" id="PTHR13152:SF0">
    <property type="entry name" value="GENERAL TRANSCRIPTION FACTOR IIH SUBUNIT 4"/>
    <property type="match status" value="1"/>
</dbReference>
<evidence type="ECO:0000313" key="3">
    <source>
        <dbReference type="Proteomes" id="UP000759131"/>
    </source>
</evidence>
<comment type="subcellular location">
    <subcellularLocation>
        <location evidence="1">Nucleus</location>
    </subcellularLocation>
</comment>
<sequence>EHLEASEVLTKLNVWKSQTLQTGLPGWLLNQSFRDSLKTALLGGGEQWSVYKELPKDKHSPDIESLDSYANKRWESILHFMVERKHRETDVISNETKNVLLHANLIRLDDPNGIPDITANGFQFLLMNISSQVFYFLLKYLDTIQSKGLDLAEALIFLFQLSFLSLGKDYSTEGMTDSSLLVLQNLREFGLVYQRKRKDGRFYPTRLAINLVSGLKGTSLHTKKSGFIIVETNYRVYAYTESTIQIALLAIFTEMQYRFPKFVLGVITRESCRQAFKCGITAKQIVNYLDYSTEGMTDSSLLVLQNLREFGLVYQRKRKDGRFYPTRLAINLVSGLKGTSLHTKKSGFIIVETNYRVYAYTESTIQIALLAIFTEMQYRFPKFVLGVITRESCRQAFKCGITAKQIVNYLVMHSHPQLHHQNPIIPGTV</sequence>
<keyword evidence="1" id="KW-0539">Nucleus</keyword>
<dbReference type="NCBIfam" id="TIGR00625">
    <property type="entry name" value="tfb2"/>
    <property type="match status" value="1"/>
</dbReference>